<sequence>MLALPGVAEQLNPMTTESGLIESATSINNVTAAPAVFDFVTDRYCAEEDVCHQPSYVGDELHSVGARDCPAAADRAVLRYRCHHWRQTIRS</sequence>
<protein>
    <submittedName>
        <fullName evidence="1">Uncharacterized protein</fullName>
    </submittedName>
</protein>
<evidence type="ECO:0000313" key="1">
    <source>
        <dbReference type="EMBL" id="AWV48747.1"/>
    </source>
</evidence>
<gene>
    <name evidence="1" type="ORF">DIJ64_13825</name>
</gene>
<name>A0AAD0KU05_MYCLR</name>
<organism evidence="1 2">
    <name type="scientific">Mycobacterium leprae</name>
    <dbReference type="NCBI Taxonomy" id="1769"/>
    <lineage>
        <taxon>Bacteria</taxon>
        <taxon>Bacillati</taxon>
        <taxon>Actinomycetota</taxon>
        <taxon>Actinomycetes</taxon>
        <taxon>Mycobacteriales</taxon>
        <taxon>Mycobacteriaceae</taxon>
        <taxon>Mycobacterium</taxon>
    </lineage>
</organism>
<dbReference type="Proteomes" id="UP000249682">
    <property type="component" value="Chromosome"/>
</dbReference>
<dbReference type="EMBL" id="CP029543">
    <property type="protein sequence ID" value="AWV48747.1"/>
    <property type="molecule type" value="Genomic_DNA"/>
</dbReference>
<dbReference type="AlphaFoldDB" id="A0AAD0KU05"/>
<evidence type="ECO:0000313" key="2">
    <source>
        <dbReference type="Proteomes" id="UP000249682"/>
    </source>
</evidence>
<reference evidence="1 2" key="1">
    <citation type="submission" date="2018-05" db="EMBL/GenBank/DDBJ databases">
        <title>Evolution of small genomes with special reference to Mycobacterium leprae.</title>
        <authorList>
            <person name="Mohanty P.S."/>
            <person name="Bansal A.K."/>
            <person name="Gupta U.D."/>
            <person name="Naaz F."/>
            <person name="Dwivedi V.D."/>
            <person name="Singh H."/>
            <person name="Gupta G."/>
            <person name="Sharma S."/>
            <person name="Arora M."/>
        </authorList>
    </citation>
    <scope>NUCLEOTIDE SEQUENCE [LARGE SCALE GENOMIC DNA]</scope>
    <source>
        <strain evidence="1 2">MRHRU-235-G</strain>
    </source>
</reference>
<proteinExistence type="predicted"/>
<accession>A0AAD0KU05</accession>